<name>A0AAE0GDZ8_9CHLO</name>
<evidence type="ECO:0000256" key="2">
    <source>
        <dbReference type="SAM" id="Phobius"/>
    </source>
</evidence>
<evidence type="ECO:0000313" key="4">
    <source>
        <dbReference type="EMBL" id="KAK3276173.1"/>
    </source>
</evidence>
<comment type="caution">
    <text evidence="4">The sequence shown here is derived from an EMBL/GenBank/DDBJ whole genome shotgun (WGS) entry which is preliminary data.</text>
</comment>
<dbReference type="EMBL" id="LGRX02006725">
    <property type="protein sequence ID" value="KAK3276173.1"/>
    <property type="molecule type" value="Genomic_DNA"/>
</dbReference>
<evidence type="ECO:0000259" key="3">
    <source>
        <dbReference type="PROSITE" id="PS51144"/>
    </source>
</evidence>
<gene>
    <name evidence="4" type="ORF">CYMTET_15736</name>
</gene>
<evidence type="ECO:0000313" key="5">
    <source>
        <dbReference type="Proteomes" id="UP001190700"/>
    </source>
</evidence>
<dbReference type="PROSITE" id="PS51144">
    <property type="entry name" value="ALPHA_CA_2"/>
    <property type="match status" value="1"/>
</dbReference>
<sequence length="205" mass="21711">MTVRVAPTLEPAPKPKLQVSASHSVFFGKPVTSKPTASRSLEGVTPKRDEAATGVDGTELMPWQTAYTIRLEHTVRERTRRFLLAGGVACFIIICLAAAIVLVSLKVIVVGADDDSQDVATTVDNASPPAVVTYNTTSGIEVVVSTELTWTYNTDHAQLLAPSQWYQAHSACGGPSQSPVDLLAVSSVMRAMDAELALSTNGVST</sequence>
<dbReference type="InterPro" id="IPR001148">
    <property type="entry name" value="CA_dom"/>
</dbReference>
<feature type="domain" description="Alpha-carbonic anhydrase" evidence="3">
    <location>
        <begin position="148"/>
        <end position="205"/>
    </location>
</feature>
<feature type="non-terminal residue" evidence="4">
    <location>
        <position position="205"/>
    </location>
</feature>
<keyword evidence="2" id="KW-0472">Membrane</keyword>
<accession>A0AAE0GDZ8</accession>
<feature type="transmembrane region" description="Helical" evidence="2">
    <location>
        <begin position="82"/>
        <end position="105"/>
    </location>
</feature>
<dbReference type="AlphaFoldDB" id="A0AAE0GDZ8"/>
<evidence type="ECO:0000256" key="1">
    <source>
        <dbReference type="SAM" id="MobiDB-lite"/>
    </source>
</evidence>
<feature type="region of interest" description="Disordered" evidence="1">
    <location>
        <begin position="32"/>
        <end position="51"/>
    </location>
</feature>
<keyword evidence="2" id="KW-0812">Transmembrane</keyword>
<organism evidence="4 5">
    <name type="scientific">Cymbomonas tetramitiformis</name>
    <dbReference type="NCBI Taxonomy" id="36881"/>
    <lineage>
        <taxon>Eukaryota</taxon>
        <taxon>Viridiplantae</taxon>
        <taxon>Chlorophyta</taxon>
        <taxon>Pyramimonadophyceae</taxon>
        <taxon>Pyramimonadales</taxon>
        <taxon>Pyramimonadaceae</taxon>
        <taxon>Cymbomonas</taxon>
    </lineage>
</organism>
<keyword evidence="5" id="KW-1185">Reference proteome</keyword>
<reference evidence="4 5" key="1">
    <citation type="journal article" date="2015" name="Genome Biol. Evol.">
        <title>Comparative Genomics of a Bacterivorous Green Alga Reveals Evolutionary Causalities and Consequences of Phago-Mixotrophic Mode of Nutrition.</title>
        <authorList>
            <person name="Burns J.A."/>
            <person name="Paasch A."/>
            <person name="Narechania A."/>
            <person name="Kim E."/>
        </authorList>
    </citation>
    <scope>NUCLEOTIDE SEQUENCE [LARGE SCALE GENOMIC DNA]</scope>
    <source>
        <strain evidence="4 5">PLY_AMNH</strain>
    </source>
</reference>
<dbReference type="Proteomes" id="UP001190700">
    <property type="component" value="Unassembled WGS sequence"/>
</dbReference>
<keyword evidence="2" id="KW-1133">Transmembrane helix</keyword>
<protein>
    <recommendedName>
        <fullName evidence="3">Alpha-carbonic anhydrase domain-containing protein</fullName>
    </recommendedName>
</protein>
<proteinExistence type="predicted"/>